<dbReference type="InterPro" id="IPR035965">
    <property type="entry name" value="PAS-like_dom_sf"/>
</dbReference>
<comment type="similarity">
    <text evidence="3">Belongs to the methyl-accepting chemotaxis (MCP) protein family.</text>
</comment>
<dbReference type="Proteomes" id="UP001253545">
    <property type="component" value="Unassembled WGS sequence"/>
</dbReference>
<evidence type="ECO:0000256" key="3">
    <source>
        <dbReference type="ARBA" id="ARBA00029447"/>
    </source>
</evidence>
<dbReference type="CDD" id="cd06225">
    <property type="entry name" value="HAMP"/>
    <property type="match status" value="1"/>
</dbReference>
<dbReference type="InterPro" id="IPR000700">
    <property type="entry name" value="PAS-assoc_C"/>
</dbReference>
<dbReference type="InterPro" id="IPR001610">
    <property type="entry name" value="PAC"/>
</dbReference>
<dbReference type="InterPro" id="IPR051310">
    <property type="entry name" value="MCP_chemotaxis"/>
</dbReference>
<dbReference type="NCBIfam" id="TIGR00229">
    <property type="entry name" value="sensory_box"/>
    <property type="match status" value="2"/>
</dbReference>
<dbReference type="Pfam" id="PF13426">
    <property type="entry name" value="PAS_9"/>
    <property type="match status" value="2"/>
</dbReference>
<dbReference type="PANTHER" id="PTHR43531">
    <property type="entry name" value="PROTEIN ICFG"/>
    <property type="match status" value="1"/>
</dbReference>
<dbReference type="PANTHER" id="PTHR43531:SF14">
    <property type="entry name" value="METHYL-ACCEPTING CHEMOTAXIS PROTEIN I-RELATED"/>
    <property type="match status" value="1"/>
</dbReference>
<keyword evidence="9" id="KW-1185">Reference proteome</keyword>
<evidence type="ECO:0000256" key="4">
    <source>
        <dbReference type="PROSITE-ProRule" id="PRU00284"/>
    </source>
</evidence>
<dbReference type="PROSITE" id="PS50885">
    <property type="entry name" value="HAMP"/>
    <property type="match status" value="1"/>
</dbReference>
<dbReference type="SMART" id="SM00283">
    <property type="entry name" value="MA"/>
    <property type="match status" value="1"/>
</dbReference>
<dbReference type="Pfam" id="PF00015">
    <property type="entry name" value="MCPsignal"/>
    <property type="match status" value="1"/>
</dbReference>
<dbReference type="PROSITE" id="PS50113">
    <property type="entry name" value="PAC"/>
    <property type="match status" value="2"/>
</dbReference>
<dbReference type="SMART" id="SM00091">
    <property type="entry name" value="PAS"/>
    <property type="match status" value="2"/>
</dbReference>
<dbReference type="InterPro" id="IPR004090">
    <property type="entry name" value="Chemotax_Me-accpt_rcpt"/>
</dbReference>
<dbReference type="CDD" id="cd00130">
    <property type="entry name" value="PAS"/>
    <property type="match status" value="2"/>
</dbReference>
<dbReference type="Pfam" id="PF08447">
    <property type="entry name" value="PAS_3"/>
    <property type="match status" value="1"/>
</dbReference>
<reference evidence="8 9" key="1">
    <citation type="submission" date="2023-09" db="EMBL/GenBank/DDBJ databases">
        <authorList>
            <person name="Rey-Velasco X."/>
        </authorList>
    </citation>
    <scope>NUCLEOTIDE SEQUENCE [LARGE SCALE GENOMIC DNA]</scope>
    <source>
        <strain evidence="8 9">P117</strain>
    </source>
</reference>
<keyword evidence="2 4" id="KW-0807">Transducer</keyword>
<dbReference type="SUPFAM" id="SSF55785">
    <property type="entry name" value="PYP-like sensor domain (PAS domain)"/>
    <property type="match status" value="2"/>
</dbReference>
<keyword evidence="1" id="KW-0488">Methylation</keyword>
<dbReference type="InterPro" id="IPR004089">
    <property type="entry name" value="MCPsignal_dom"/>
</dbReference>
<evidence type="ECO:0000259" key="5">
    <source>
        <dbReference type="PROSITE" id="PS50111"/>
    </source>
</evidence>
<comment type="caution">
    <text evidence="8">The sequence shown here is derived from an EMBL/GenBank/DDBJ whole genome shotgun (WGS) entry which is preliminary data.</text>
</comment>
<proteinExistence type="inferred from homology"/>
<protein>
    <submittedName>
        <fullName evidence="8">Methyl-accepting chemotaxis protein</fullName>
    </submittedName>
</protein>
<dbReference type="RefSeq" id="WP_311370011.1">
    <property type="nucleotide sequence ID" value="NZ_JAVRHX010000007.1"/>
</dbReference>
<dbReference type="SMART" id="SM00086">
    <property type="entry name" value="PAC"/>
    <property type="match status" value="2"/>
</dbReference>
<dbReference type="PRINTS" id="PR00260">
    <property type="entry name" value="CHEMTRNSDUCR"/>
</dbReference>
<dbReference type="SUPFAM" id="SSF58104">
    <property type="entry name" value="Methyl-accepting chemotaxis protein (MCP) signaling domain"/>
    <property type="match status" value="1"/>
</dbReference>
<dbReference type="InterPro" id="IPR013655">
    <property type="entry name" value="PAS_fold_3"/>
</dbReference>
<sequence>MSEQQAAKDTSSEQENLLTQYKQVMISSSMPSLLCDTKGMISFANDAAKSLLGKYSQDIHSCLRDFNLATIENYNVNAFIKPQQFGGSTANKLNKQSFELEFDQFHCTLNFVPLYSSQQTYVGIMVEWIDTTVLKKKSSIVASIDQSQAVIEFTPKGIIKSANDNFLAGMGYELSELIGQHHSLFMPENEKNSAEYKAFWQRLEKGEFFQAEFKRIAKGNREIWLSASYNPLFDKHGKVTSVIKFATDITENKRQTIDFIGQVDAINRSQAVIEFDMDGTIRTANDNFLAAAGYQLNEIVGNHHRIFMTKNDAKSDKYKALWDDLNKGIFFADEIKRVRKDGSIIWLQASYNPVFDDNGKPYKVVKYAANVTERKETIESIRKVIDKLAAGDLTANIDIDQQNELYSLGHALNSFIQNLLGIIEEMNEASVTIKNASTEIAKGNSDLSVRTEKQAASIEETASTMEELTSAVGENSKNANQANRLAVQASQVATKGGDVIEKVVTNMASITESSRKISDIISVIDGIAFQTNILALNAAVEAARAGEQGRGFAVVATEVRNLAQRSANAAKDIKELITDSVTKIEEGNGLVEESGGTMEQIVTSVTEVNKIMSQIDTASSEQAASISELGNAIKQMDDGTQQNAALVEEAAAASESMQGQAVQLANIVSKFQL</sequence>
<evidence type="ECO:0000259" key="7">
    <source>
        <dbReference type="PROSITE" id="PS50885"/>
    </source>
</evidence>
<dbReference type="EMBL" id="JAVRHX010000007">
    <property type="protein sequence ID" value="MDT0596487.1"/>
    <property type="molecule type" value="Genomic_DNA"/>
</dbReference>
<evidence type="ECO:0000313" key="9">
    <source>
        <dbReference type="Proteomes" id="UP001253545"/>
    </source>
</evidence>
<dbReference type="PROSITE" id="PS50111">
    <property type="entry name" value="CHEMOTAXIS_TRANSDUC_2"/>
    <property type="match status" value="1"/>
</dbReference>
<accession>A0ABU2ZV22</accession>
<dbReference type="Gene3D" id="3.30.450.20">
    <property type="entry name" value="PAS domain"/>
    <property type="match status" value="3"/>
</dbReference>
<gene>
    <name evidence="8" type="ORF">RM552_16650</name>
</gene>
<name>A0ABU2ZV22_9ALTE</name>
<evidence type="ECO:0000313" key="8">
    <source>
        <dbReference type="EMBL" id="MDT0596487.1"/>
    </source>
</evidence>
<dbReference type="InterPro" id="IPR000014">
    <property type="entry name" value="PAS"/>
</dbReference>
<feature type="domain" description="PAC" evidence="6">
    <location>
        <begin position="209"/>
        <end position="261"/>
    </location>
</feature>
<dbReference type="SMART" id="SM00304">
    <property type="entry name" value="HAMP"/>
    <property type="match status" value="1"/>
</dbReference>
<dbReference type="Pfam" id="PF00672">
    <property type="entry name" value="HAMP"/>
    <property type="match status" value="1"/>
</dbReference>
<evidence type="ECO:0000256" key="1">
    <source>
        <dbReference type="ARBA" id="ARBA00022481"/>
    </source>
</evidence>
<feature type="domain" description="Methyl-accepting transducer" evidence="5">
    <location>
        <begin position="429"/>
        <end position="658"/>
    </location>
</feature>
<dbReference type="CDD" id="cd11386">
    <property type="entry name" value="MCP_signal"/>
    <property type="match status" value="1"/>
</dbReference>
<feature type="domain" description="PAC" evidence="6">
    <location>
        <begin position="331"/>
        <end position="383"/>
    </location>
</feature>
<evidence type="ECO:0000259" key="6">
    <source>
        <dbReference type="PROSITE" id="PS50113"/>
    </source>
</evidence>
<feature type="domain" description="HAMP" evidence="7">
    <location>
        <begin position="378"/>
        <end position="424"/>
    </location>
</feature>
<dbReference type="Gene3D" id="1.10.287.950">
    <property type="entry name" value="Methyl-accepting chemotaxis protein"/>
    <property type="match status" value="1"/>
</dbReference>
<evidence type="ECO:0000256" key="2">
    <source>
        <dbReference type="ARBA" id="ARBA00023224"/>
    </source>
</evidence>
<dbReference type="InterPro" id="IPR003660">
    <property type="entry name" value="HAMP_dom"/>
</dbReference>
<organism evidence="8 9">
    <name type="scientific">Glaciecola petra</name>
    <dbReference type="NCBI Taxonomy" id="3075602"/>
    <lineage>
        <taxon>Bacteria</taxon>
        <taxon>Pseudomonadati</taxon>
        <taxon>Pseudomonadota</taxon>
        <taxon>Gammaproteobacteria</taxon>
        <taxon>Alteromonadales</taxon>
        <taxon>Alteromonadaceae</taxon>
        <taxon>Glaciecola</taxon>
    </lineage>
</organism>